<dbReference type="Pfam" id="PF01873">
    <property type="entry name" value="eIF-5_eIF-2B"/>
    <property type="match status" value="1"/>
</dbReference>
<comment type="similarity">
    <text evidence="1">Belongs to the eIF-2-beta/eIF-5 family.</text>
</comment>
<dbReference type="Proteomes" id="UP000277580">
    <property type="component" value="Unassembled WGS sequence"/>
</dbReference>
<evidence type="ECO:0000259" key="5">
    <source>
        <dbReference type="SMART" id="SM00653"/>
    </source>
</evidence>
<reference evidence="6 7" key="1">
    <citation type="journal article" date="2018" name="Nat. Ecol. Evol.">
        <title>Pezizomycetes genomes reveal the molecular basis of ectomycorrhizal truffle lifestyle.</title>
        <authorList>
            <person name="Murat C."/>
            <person name="Payen T."/>
            <person name="Noel B."/>
            <person name="Kuo A."/>
            <person name="Morin E."/>
            <person name="Chen J."/>
            <person name="Kohler A."/>
            <person name="Krizsan K."/>
            <person name="Balestrini R."/>
            <person name="Da Silva C."/>
            <person name="Montanini B."/>
            <person name="Hainaut M."/>
            <person name="Levati E."/>
            <person name="Barry K.W."/>
            <person name="Belfiori B."/>
            <person name="Cichocki N."/>
            <person name="Clum A."/>
            <person name="Dockter R.B."/>
            <person name="Fauchery L."/>
            <person name="Guy J."/>
            <person name="Iotti M."/>
            <person name="Le Tacon F."/>
            <person name="Lindquist E.A."/>
            <person name="Lipzen A."/>
            <person name="Malagnac F."/>
            <person name="Mello A."/>
            <person name="Molinier V."/>
            <person name="Miyauchi S."/>
            <person name="Poulain J."/>
            <person name="Riccioni C."/>
            <person name="Rubini A."/>
            <person name="Sitrit Y."/>
            <person name="Splivallo R."/>
            <person name="Traeger S."/>
            <person name="Wang M."/>
            <person name="Zifcakova L."/>
            <person name="Wipf D."/>
            <person name="Zambonelli A."/>
            <person name="Paolocci F."/>
            <person name="Nowrousian M."/>
            <person name="Ottonello S."/>
            <person name="Baldrian P."/>
            <person name="Spatafora J.W."/>
            <person name="Henrissat B."/>
            <person name="Nagy L.G."/>
            <person name="Aury J.M."/>
            <person name="Wincker P."/>
            <person name="Grigoriev I.V."/>
            <person name="Bonfante P."/>
            <person name="Martin F.M."/>
        </authorList>
    </citation>
    <scope>NUCLEOTIDE SEQUENCE [LARGE SCALE GENOMIC DNA]</scope>
    <source>
        <strain evidence="6 7">CCBAS932</strain>
    </source>
</reference>
<evidence type="ECO:0000313" key="6">
    <source>
        <dbReference type="EMBL" id="RPB08354.1"/>
    </source>
</evidence>
<dbReference type="Gene3D" id="3.30.30.170">
    <property type="match status" value="1"/>
</dbReference>
<dbReference type="GO" id="GO:0001731">
    <property type="term" value="P:formation of translation preinitiation complex"/>
    <property type="evidence" value="ECO:0007669"/>
    <property type="project" value="TreeGrafter"/>
</dbReference>
<evidence type="ECO:0000256" key="3">
    <source>
        <dbReference type="ARBA" id="ARBA00022917"/>
    </source>
</evidence>
<dbReference type="InterPro" id="IPR002735">
    <property type="entry name" value="Transl_init_fac_IF2/IF5_dom"/>
</dbReference>
<dbReference type="InterPro" id="IPR016189">
    <property type="entry name" value="Transl_init_fac_IF2/IF5_N"/>
</dbReference>
<evidence type="ECO:0000256" key="4">
    <source>
        <dbReference type="SAM" id="MobiDB-lite"/>
    </source>
</evidence>
<dbReference type="OrthoDB" id="10255414at2759"/>
<dbReference type="STRING" id="1392247.A0A3N4KCV9"/>
<dbReference type="SUPFAM" id="SSF75689">
    <property type="entry name" value="Zinc-binding domain of translation initiation factor 2 beta"/>
    <property type="match status" value="1"/>
</dbReference>
<dbReference type="SMART" id="SM00653">
    <property type="entry name" value="eIF2B_5"/>
    <property type="match status" value="1"/>
</dbReference>
<dbReference type="SUPFAM" id="SSF100966">
    <property type="entry name" value="Translation initiation factor 2 beta, aIF2beta, N-terminal domain"/>
    <property type="match status" value="1"/>
</dbReference>
<gene>
    <name evidence="6" type="ORF">P167DRAFT_355651</name>
</gene>
<sequence length="324" mass="35944">MSDNEEAPAFDPSLKRKKPRRSVTFEDGQNGEDDTNGEKTTAQSHSLISTAGADEEDPVAEVTELFKGLKKKKKSSKKVEEEGEEAPAAEGEFDPTALLKKKKKKKSTKEKSAEAGEFEAQLAEAGVVPRAEGEDEAAEPAEEIAPEDAGDLLLGTGVWNSKSTVDLTYPLLLTRFFTLLRTQHPDLTGDGRRSYKIPPPQVLREGNKKTIFANISDICKRMKRQDEHVTQFLFAELGTSGSVDGSKRLVIRGKFQQKQLENVLRRYILEYVTCRTCKSPDTDLKKGENRLFFVTCNSCGSRRSVAAIKTGFQATVGKRRRQQA</sequence>
<feature type="compositionally biased region" description="Basic residues" evidence="4">
    <location>
        <begin position="99"/>
        <end position="108"/>
    </location>
</feature>
<proteinExistence type="inferred from homology"/>
<dbReference type="InterPro" id="IPR045196">
    <property type="entry name" value="IF2/IF5"/>
</dbReference>
<protein>
    <recommendedName>
        <fullName evidence="5">Translation initiation factor IF2/IF5 domain-containing protein</fullName>
    </recommendedName>
</protein>
<dbReference type="PANTHER" id="PTHR23001">
    <property type="entry name" value="EUKARYOTIC TRANSLATION INITIATION FACTOR"/>
    <property type="match status" value="1"/>
</dbReference>
<keyword evidence="2" id="KW-0396">Initiation factor</keyword>
<dbReference type="GO" id="GO:0005850">
    <property type="term" value="C:eukaryotic translation initiation factor 2 complex"/>
    <property type="evidence" value="ECO:0007669"/>
    <property type="project" value="TreeGrafter"/>
</dbReference>
<dbReference type="EMBL" id="ML119164">
    <property type="protein sequence ID" value="RPB08354.1"/>
    <property type="molecule type" value="Genomic_DNA"/>
</dbReference>
<feature type="region of interest" description="Disordered" evidence="4">
    <location>
        <begin position="1"/>
        <end position="147"/>
    </location>
</feature>
<organism evidence="6 7">
    <name type="scientific">Morchella conica CCBAS932</name>
    <dbReference type="NCBI Taxonomy" id="1392247"/>
    <lineage>
        <taxon>Eukaryota</taxon>
        <taxon>Fungi</taxon>
        <taxon>Dikarya</taxon>
        <taxon>Ascomycota</taxon>
        <taxon>Pezizomycotina</taxon>
        <taxon>Pezizomycetes</taxon>
        <taxon>Pezizales</taxon>
        <taxon>Morchellaceae</taxon>
        <taxon>Morchella</taxon>
    </lineage>
</organism>
<evidence type="ECO:0000256" key="2">
    <source>
        <dbReference type="ARBA" id="ARBA00022540"/>
    </source>
</evidence>
<feature type="compositionally biased region" description="Acidic residues" evidence="4">
    <location>
        <begin position="133"/>
        <end position="147"/>
    </location>
</feature>
<dbReference type="AlphaFoldDB" id="A0A3N4KCV9"/>
<dbReference type="FunFam" id="3.30.30.170:FF:000001">
    <property type="entry name" value="Eukaryotic translation initiation factor 2 subunit"/>
    <property type="match status" value="1"/>
</dbReference>
<evidence type="ECO:0000256" key="1">
    <source>
        <dbReference type="ARBA" id="ARBA00010397"/>
    </source>
</evidence>
<accession>A0A3N4KCV9</accession>
<keyword evidence="3" id="KW-0648">Protein biosynthesis</keyword>
<feature type="compositionally biased region" description="Acidic residues" evidence="4">
    <location>
        <begin position="81"/>
        <end position="93"/>
    </location>
</feature>
<feature type="domain" description="Translation initiation factor IF2/IF5" evidence="5">
    <location>
        <begin position="192"/>
        <end position="302"/>
    </location>
</feature>
<dbReference type="PANTHER" id="PTHR23001:SF3">
    <property type="entry name" value="EUKARYOTIC TRANSLATION INITIATION FACTOR 2 SUBUNIT 2"/>
    <property type="match status" value="1"/>
</dbReference>
<name>A0A3N4KCV9_9PEZI</name>
<evidence type="ECO:0000313" key="7">
    <source>
        <dbReference type="Proteomes" id="UP000277580"/>
    </source>
</evidence>
<keyword evidence="7" id="KW-1185">Reference proteome</keyword>
<dbReference type="FunCoup" id="A0A3N4KCV9">
    <property type="interactions" value="1128"/>
</dbReference>
<dbReference type="InterPro" id="IPR016190">
    <property type="entry name" value="Transl_init_fac_IF2/IF5_Zn-bd"/>
</dbReference>
<dbReference type="GO" id="GO:0003729">
    <property type="term" value="F:mRNA binding"/>
    <property type="evidence" value="ECO:0007669"/>
    <property type="project" value="TreeGrafter"/>
</dbReference>
<dbReference type="GO" id="GO:0031369">
    <property type="term" value="F:translation initiation factor binding"/>
    <property type="evidence" value="ECO:0007669"/>
    <property type="project" value="TreeGrafter"/>
</dbReference>
<feature type="compositionally biased region" description="Polar residues" evidence="4">
    <location>
        <begin position="38"/>
        <end position="49"/>
    </location>
</feature>
<dbReference type="GO" id="GO:0003743">
    <property type="term" value="F:translation initiation factor activity"/>
    <property type="evidence" value="ECO:0007669"/>
    <property type="project" value="UniProtKB-KW"/>
</dbReference>
<dbReference type="InParanoid" id="A0A3N4KCV9"/>